<evidence type="ECO:0000313" key="2">
    <source>
        <dbReference type="EMBL" id="TKR62175.1"/>
    </source>
</evidence>
<dbReference type="Proteomes" id="UP000298663">
    <property type="component" value="Unassembled WGS sequence"/>
</dbReference>
<dbReference type="EMBL" id="AZBU02000010">
    <property type="protein sequence ID" value="TKR62175.1"/>
    <property type="molecule type" value="Genomic_DNA"/>
</dbReference>
<keyword evidence="3" id="KW-1185">Reference proteome</keyword>
<organism evidence="2 3">
    <name type="scientific">Steinernema carpocapsae</name>
    <name type="common">Entomopathogenic nematode</name>
    <dbReference type="NCBI Taxonomy" id="34508"/>
    <lineage>
        <taxon>Eukaryota</taxon>
        <taxon>Metazoa</taxon>
        <taxon>Ecdysozoa</taxon>
        <taxon>Nematoda</taxon>
        <taxon>Chromadorea</taxon>
        <taxon>Rhabditida</taxon>
        <taxon>Tylenchina</taxon>
        <taxon>Panagrolaimomorpha</taxon>
        <taxon>Strongyloidoidea</taxon>
        <taxon>Steinernematidae</taxon>
        <taxon>Steinernema</taxon>
    </lineage>
</organism>
<keyword evidence="1" id="KW-0732">Signal</keyword>
<sequence>MGLPAFLGFTLVLLAFCQHQADADNRHYLPSTIIFDPKQIRFPPFDSSSTVSLTFRNIGQYQVGWQFTQNTFTITPYEGVLNTDDEVTVSIRTFRQGDDKLYMEWVNTPDGEATQYDPNLIETTEGGIRKQKFDVIYE</sequence>
<reference evidence="2 3" key="2">
    <citation type="journal article" date="2019" name="G3 (Bethesda)">
        <title>Hybrid Assembly of the Genome of the Entomopathogenic Nematode Steinernema carpocapsae Identifies the X-Chromosome.</title>
        <authorList>
            <person name="Serra L."/>
            <person name="Macchietto M."/>
            <person name="Macias-Munoz A."/>
            <person name="McGill C.J."/>
            <person name="Rodriguez I.M."/>
            <person name="Rodriguez B."/>
            <person name="Murad R."/>
            <person name="Mortazavi A."/>
        </authorList>
    </citation>
    <scope>NUCLEOTIDE SEQUENCE [LARGE SCALE GENOMIC DNA]</scope>
    <source>
        <strain evidence="2 3">ALL</strain>
    </source>
</reference>
<dbReference type="SUPFAM" id="SSF49354">
    <property type="entry name" value="PapD-like"/>
    <property type="match status" value="1"/>
</dbReference>
<evidence type="ECO:0000256" key="1">
    <source>
        <dbReference type="SAM" id="SignalP"/>
    </source>
</evidence>
<reference evidence="2 3" key="1">
    <citation type="journal article" date="2015" name="Genome Biol.">
        <title>Comparative genomics of Steinernema reveals deeply conserved gene regulatory networks.</title>
        <authorList>
            <person name="Dillman A.R."/>
            <person name="Macchietto M."/>
            <person name="Porter C.F."/>
            <person name="Rogers A."/>
            <person name="Williams B."/>
            <person name="Antoshechkin I."/>
            <person name="Lee M.M."/>
            <person name="Goodwin Z."/>
            <person name="Lu X."/>
            <person name="Lewis E.E."/>
            <person name="Goodrich-Blair H."/>
            <person name="Stock S.P."/>
            <person name="Adams B.J."/>
            <person name="Sternberg P.W."/>
            <person name="Mortazavi A."/>
        </authorList>
    </citation>
    <scope>NUCLEOTIDE SEQUENCE [LARGE SCALE GENOMIC DNA]</scope>
    <source>
        <strain evidence="2 3">ALL</strain>
    </source>
</reference>
<proteinExistence type="predicted"/>
<feature type="chain" id="PRO_5020397107" description="MSP domain-containing protein" evidence="1">
    <location>
        <begin position="24"/>
        <end position="138"/>
    </location>
</feature>
<gene>
    <name evidence="2" type="ORF">L596_026169</name>
</gene>
<accession>A0A4V5ZY43</accession>
<dbReference type="InterPro" id="IPR013783">
    <property type="entry name" value="Ig-like_fold"/>
</dbReference>
<dbReference type="Gene3D" id="2.60.40.10">
    <property type="entry name" value="Immunoglobulins"/>
    <property type="match status" value="1"/>
</dbReference>
<name>A0A4V5ZY43_STECR</name>
<evidence type="ECO:0008006" key="4">
    <source>
        <dbReference type="Google" id="ProtNLM"/>
    </source>
</evidence>
<dbReference type="AlphaFoldDB" id="A0A4V5ZY43"/>
<protein>
    <recommendedName>
        <fullName evidence="4">MSP domain-containing protein</fullName>
    </recommendedName>
</protein>
<evidence type="ECO:0000313" key="3">
    <source>
        <dbReference type="Proteomes" id="UP000298663"/>
    </source>
</evidence>
<dbReference type="InterPro" id="IPR008962">
    <property type="entry name" value="PapD-like_sf"/>
</dbReference>
<comment type="caution">
    <text evidence="2">The sequence shown here is derived from an EMBL/GenBank/DDBJ whole genome shotgun (WGS) entry which is preliminary data.</text>
</comment>
<feature type="signal peptide" evidence="1">
    <location>
        <begin position="1"/>
        <end position="23"/>
    </location>
</feature>